<reference evidence="2 3" key="1">
    <citation type="submission" date="2019-01" db="EMBL/GenBank/DDBJ databases">
        <title>Draft genome sequences of the type strains of six Macrococcus species.</title>
        <authorList>
            <person name="Mazhar S."/>
            <person name="Altermann E."/>
            <person name="Hill C."/>
            <person name="Mcauliffe O."/>
        </authorList>
    </citation>
    <scope>NUCLEOTIDE SEQUENCE [LARGE SCALE GENOMIC DNA]</scope>
    <source>
        <strain evidence="2 3">ATCC 51825</strain>
    </source>
</reference>
<dbReference type="RefSeq" id="WP_133452528.1">
    <property type="nucleotide sequence ID" value="NZ_SCWF01000015.1"/>
</dbReference>
<proteinExistence type="predicted"/>
<keyword evidence="3" id="KW-1185">Reference proteome</keyword>
<dbReference type="Proteomes" id="UP000294843">
    <property type="component" value="Unassembled WGS sequence"/>
</dbReference>
<dbReference type="Pfam" id="PF06810">
    <property type="entry name" value="Phage_scaffold"/>
    <property type="match status" value="1"/>
</dbReference>
<keyword evidence="1" id="KW-0175">Coiled coil</keyword>
<name>A0A4R6BW56_9STAP</name>
<gene>
    <name evidence="2" type="ORF">ERX55_10420</name>
</gene>
<feature type="coiled-coil region" evidence="1">
    <location>
        <begin position="37"/>
        <end position="95"/>
    </location>
</feature>
<evidence type="ECO:0000256" key="1">
    <source>
        <dbReference type="SAM" id="Coils"/>
    </source>
</evidence>
<comment type="caution">
    <text evidence="2">The sequence shown here is derived from an EMBL/GenBank/DDBJ whole genome shotgun (WGS) entry which is preliminary data.</text>
</comment>
<accession>A0A4R6BW56</accession>
<sequence>MDLKQLLDQYKNGEVEQSAVIDAVDALKADMVPRSRLNDKNVEIQDLNAEIAKRDEQITALEAAKGDAQQTADLLEQYKQQNENHVAEMNKLKLNNAIKLAVAKEANDPDDILAFLKTDALEVTEDGTVKGLDDAITTLKESKPYLFQGEQRRSGNPPVNGAVTGAMTKQQIMEIKDPAQRQEAIRSNMNLFN</sequence>
<organism evidence="2 3">
    <name type="scientific">Macrococcus bovicus</name>
    <dbReference type="NCBI Taxonomy" id="69968"/>
    <lineage>
        <taxon>Bacteria</taxon>
        <taxon>Bacillati</taxon>
        <taxon>Bacillota</taxon>
        <taxon>Bacilli</taxon>
        <taxon>Bacillales</taxon>
        <taxon>Staphylococcaceae</taxon>
        <taxon>Macrococcus</taxon>
    </lineage>
</organism>
<protein>
    <submittedName>
        <fullName evidence="2">Uncharacterized protein</fullName>
    </submittedName>
</protein>
<dbReference type="InterPro" id="IPR009636">
    <property type="entry name" value="SCAF"/>
</dbReference>
<evidence type="ECO:0000313" key="3">
    <source>
        <dbReference type="Proteomes" id="UP000294843"/>
    </source>
</evidence>
<evidence type="ECO:0000313" key="2">
    <source>
        <dbReference type="EMBL" id="TDM12663.1"/>
    </source>
</evidence>
<dbReference type="AlphaFoldDB" id="A0A4R6BW56"/>
<dbReference type="EMBL" id="SCWF01000015">
    <property type="protein sequence ID" value="TDM12663.1"/>
    <property type="molecule type" value="Genomic_DNA"/>
</dbReference>
<dbReference type="OrthoDB" id="2365850at2"/>